<evidence type="ECO:0000259" key="3">
    <source>
        <dbReference type="Pfam" id="PF11796"/>
    </source>
</evidence>
<evidence type="ECO:0000313" key="5">
    <source>
        <dbReference type="Proteomes" id="UP000604475"/>
    </source>
</evidence>
<name>A0A937UU32_9ACTN</name>
<dbReference type="AlphaFoldDB" id="A0A937UU32"/>
<organism evidence="4 5">
    <name type="scientific">Frankia nepalensis</name>
    <dbReference type="NCBI Taxonomy" id="1836974"/>
    <lineage>
        <taxon>Bacteria</taxon>
        <taxon>Bacillati</taxon>
        <taxon>Actinomycetota</taxon>
        <taxon>Actinomycetes</taxon>
        <taxon>Frankiales</taxon>
        <taxon>Frankiaceae</taxon>
        <taxon>Frankia</taxon>
    </lineage>
</organism>
<dbReference type="InterPro" id="IPR013495">
    <property type="entry name" value="CHP02679"/>
</dbReference>
<feature type="domain" description="Conserved hypothetical protein CHP02679 N terminus" evidence="3">
    <location>
        <begin position="73"/>
        <end position="279"/>
    </location>
</feature>
<feature type="domain" description="DUF2399" evidence="2">
    <location>
        <begin position="300"/>
        <end position="454"/>
    </location>
</feature>
<dbReference type="RefSeq" id="WP_203010323.1">
    <property type="nucleotide sequence ID" value="NZ_JADWYU010000162.1"/>
</dbReference>
<dbReference type="Proteomes" id="UP000604475">
    <property type="component" value="Unassembled WGS sequence"/>
</dbReference>
<protein>
    <submittedName>
        <fullName evidence="4">TIGR02679 family protein</fullName>
    </submittedName>
</protein>
<reference evidence="4" key="1">
    <citation type="submission" date="2020-12" db="EMBL/GenBank/DDBJ databases">
        <title>Genomic characterization of non-nitrogen-fixing Frankia strains.</title>
        <authorList>
            <person name="Carlos-Shanley C."/>
            <person name="Guerra T."/>
            <person name="Hahn D."/>
        </authorList>
    </citation>
    <scope>NUCLEOTIDE SEQUENCE</scope>
    <source>
        <strain evidence="4">CN6</strain>
    </source>
</reference>
<evidence type="ECO:0000256" key="1">
    <source>
        <dbReference type="SAM" id="MobiDB-lite"/>
    </source>
</evidence>
<dbReference type="Pfam" id="PF11796">
    <property type="entry name" value="DUF3323"/>
    <property type="match status" value="1"/>
</dbReference>
<keyword evidence="5" id="KW-1185">Reference proteome</keyword>
<evidence type="ECO:0000313" key="4">
    <source>
        <dbReference type="EMBL" id="MBL7631860.1"/>
    </source>
</evidence>
<sequence>MDADPLDGSAAPSWPGRSEGDPRPGATPPAAAAGPASGGTGDVERLRRLLGTEPLAWLVERVRRRMAQGQPLAGVVTLPKATHEQRRAVERLLGRRAGSGYSLSVSLDEVDRMLRHSGAAPDGLAAAVTLLTGPVDETVTAAAAEAAAWAAARAPLEGLVDRRPELAPWLAWLDGTGLLRRLAGDPAAAGALAGPLVAVLDGLPSPGVALGRLATTLAGDAHALDDGRPLATLALAGARVLAGSGPAGGGSAAERRATWAAVGVHLDELSSTVLCLGLPGGPGSAAGRLLAVAHEAGEPCVLTLRQVTGRGGERADPGVGAGPVFVCENPAVLATAADELGRAAPPLVCVNGQPSAAVLGLLDALAAGGARLAYHGDFDWRGLRIANGLRDRVPWEPWRFDAAAYEEALDAVGGGPLSGHPVDASWDPALRPALERRAVRLAEELVLPALLADLAAAGRGVASA</sequence>
<proteinExistence type="predicted"/>
<dbReference type="InterPro" id="IPR024466">
    <property type="entry name" value="CHP02679_N"/>
</dbReference>
<comment type="caution">
    <text evidence="4">The sequence shown here is derived from an EMBL/GenBank/DDBJ whole genome shotgun (WGS) entry which is preliminary data.</text>
</comment>
<feature type="region of interest" description="Disordered" evidence="1">
    <location>
        <begin position="1"/>
        <end position="42"/>
    </location>
</feature>
<dbReference type="EMBL" id="JAEACQ010000287">
    <property type="protein sequence ID" value="MBL7631860.1"/>
    <property type="molecule type" value="Genomic_DNA"/>
</dbReference>
<dbReference type="Pfam" id="PF09664">
    <property type="entry name" value="DUF2399"/>
    <property type="match status" value="1"/>
</dbReference>
<accession>A0A937UU32</accession>
<evidence type="ECO:0000259" key="2">
    <source>
        <dbReference type="Pfam" id="PF09664"/>
    </source>
</evidence>
<gene>
    <name evidence="4" type="ORF">I7412_32810</name>
</gene>
<dbReference type="NCBIfam" id="TIGR02679">
    <property type="entry name" value="TIGR02679 family protein"/>
    <property type="match status" value="1"/>
</dbReference>
<dbReference type="InterPro" id="IPR024465">
    <property type="entry name" value="DUF2399"/>
</dbReference>